<name>A3TXD1_PSEBH</name>
<dbReference type="InterPro" id="IPR003675">
    <property type="entry name" value="Rce1/LyrA-like_dom"/>
</dbReference>
<dbReference type="GO" id="GO:0080120">
    <property type="term" value="P:CAAX-box protein maturation"/>
    <property type="evidence" value="ECO:0007669"/>
    <property type="project" value="UniProtKB-ARBA"/>
</dbReference>
<feature type="transmembrane region" description="Helical" evidence="1">
    <location>
        <begin position="107"/>
        <end position="130"/>
    </location>
</feature>
<dbReference type="eggNOG" id="COG1266">
    <property type="taxonomic scope" value="Bacteria"/>
</dbReference>
<feature type="transmembrane region" description="Helical" evidence="1">
    <location>
        <begin position="69"/>
        <end position="87"/>
    </location>
</feature>
<feature type="transmembrane region" description="Helical" evidence="1">
    <location>
        <begin position="187"/>
        <end position="205"/>
    </location>
</feature>
<evidence type="ECO:0000313" key="4">
    <source>
        <dbReference type="Proteomes" id="UP000004318"/>
    </source>
</evidence>
<dbReference type="EMBL" id="AAMO01000004">
    <property type="protein sequence ID" value="EAQ03491.1"/>
    <property type="molecule type" value="Genomic_DNA"/>
</dbReference>
<comment type="caution">
    <text evidence="3">The sequence shown here is derived from an EMBL/GenBank/DDBJ whole genome shotgun (WGS) entry which is preliminary data.</text>
</comment>
<dbReference type="OrthoDB" id="2661755at2"/>
<dbReference type="Pfam" id="PF02517">
    <property type="entry name" value="Rce1-like"/>
    <property type="match status" value="1"/>
</dbReference>
<evidence type="ECO:0000313" key="3">
    <source>
        <dbReference type="EMBL" id="EAQ03491.1"/>
    </source>
</evidence>
<feature type="transmembrane region" description="Helical" evidence="1">
    <location>
        <begin position="150"/>
        <end position="175"/>
    </location>
</feature>
<protein>
    <submittedName>
        <fullName evidence="3">Possible CAAX amino terminal protease family protein</fullName>
    </submittedName>
</protein>
<dbReference type="RefSeq" id="WP_009804791.1">
    <property type="nucleotide sequence ID" value="NZ_CH724131.1"/>
</dbReference>
<gene>
    <name evidence="3" type="ORF">OB2597_02687</name>
</gene>
<organism evidence="3 4">
    <name type="scientific">Pseudooceanicola batsensis (strain ATCC BAA-863 / DSM 15984 / KCTC 12145 / HTCC2597)</name>
    <name type="common">Oceanicola batsensis</name>
    <dbReference type="NCBI Taxonomy" id="252305"/>
    <lineage>
        <taxon>Bacteria</taxon>
        <taxon>Pseudomonadati</taxon>
        <taxon>Pseudomonadota</taxon>
        <taxon>Alphaproteobacteria</taxon>
        <taxon>Rhodobacterales</taxon>
        <taxon>Paracoccaceae</taxon>
        <taxon>Pseudooceanicola</taxon>
    </lineage>
</organism>
<feature type="transmembrane region" description="Helical" evidence="1">
    <location>
        <begin position="211"/>
        <end position="231"/>
    </location>
</feature>
<dbReference type="STRING" id="252305.OB2597_02687"/>
<evidence type="ECO:0000256" key="1">
    <source>
        <dbReference type="SAM" id="Phobius"/>
    </source>
</evidence>
<keyword evidence="3" id="KW-0378">Hydrolase</keyword>
<feature type="transmembrane region" description="Helical" evidence="1">
    <location>
        <begin position="40"/>
        <end position="57"/>
    </location>
</feature>
<proteinExistence type="predicted"/>
<keyword evidence="1" id="KW-0812">Transmembrane</keyword>
<sequence length="260" mass="28063">MTEGTASDTGATDPDERFRFERADCDLPLYRGRPVHIGPAGWLLVLASVAVAFGALMKTQPMFPSGFGTFIPALLFVLIPLGTLAAVAGPRAPLSLFRPVRRRDGAIILGFFVLNAVATILLGLLVTHLFHTVANPAGDRVASAAGLDRILFFGWTAIQLLGEEIFTILPFLAFLAFLDRMMPRKAAIALAALGAAVIFALIHLPTYQWNLPQALIGLVPIRIILLMPYLITRNIWVSTGTHILNDWAIFGLSLLGGAPE</sequence>
<dbReference type="GO" id="GO:0004175">
    <property type="term" value="F:endopeptidase activity"/>
    <property type="evidence" value="ECO:0007669"/>
    <property type="project" value="UniProtKB-ARBA"/>
</dbReference>
<keyword evidence="4" id="KW-1185">Reference proteome</keyword>
<keyword evidence="3" id="KW-0645">Protease</keyword>
<dbReference type="HOGENOM" id="CLU_097097_0_0_5"/>
<evidence type="ECO:0000259" key="2">
    <source>
        <dbReference type="Pfam" id="PF02517"/>
    </source>
</evidence>
<keyword evidence="1" id="KW-1133">Transmembrane helix</keyword>
<keyword evidence="1" id="KW-0472">Membrane</keyword>
<feature type="domain" description="CAAX prenyl protease 2/Lysostaphin resistance protein A-like" evidence="2">
    <location>
        <begin position="151"/>
        <end position="247"/>
    </location>
</feature>
<accession>A3TXD1</accession>
<reference evidence="3 4" key="1">
    <citation type="journal article" date="2010" name="J. Bacteriol.">
        <title>Genome sequences of Oceanicola granulosus HTCC2516(T) and Oceanicola batsensis HTCC2597(TDelta).</title>
        <authorList>
            <person name="Thrash J.C."/>
            <person name="Cho J.C."/>
            <person name="Vergin K.L."/>
            <person name="Giovannoni S.J."/>
        </authorList>
    </citation>
    <scope>NUCLEOTIDE SEQUENCE [LARGE SCALE GENOMIC DNA]</scope>
    <source>
        <strain evidence="4">ATCC BAA-863 / DSM 15984 / KCTC 12145 / HTCC2597</strain>
    </source>
</reference>
<dbReference type="AlphaFoldDB" id="A3TXD1"/>
<dbReference type="Proteomes" id="UP000004318">
    <property type="component" value="Unassembled WGS sequence"/>
</dbReference>
<dbReference type="GO" id="GO:0006508">
    <property type="term" value="P:proteolysis"/>
    <property type="evidence" value="ECO:0007669"/>
    <property type="project" value="UniProtKB-KW"/>
</dbReference>